<dbReference type="EMBL" id="BMGM01000006">
    <property type="protein sequence ID" value="GGE36266.1"/>
    <property type="molecule type" value="Genomic_DNA"/>
</dbReference>
<feature type="transmembrane region" description="Helical" evidence="1">
    <location>
        <begin position="42"/>
        <end position="60"/>
    </location>
</feature>
<reference evidence="3" key="1">
    <citation type="journal article" date="2019" name="Int. J. Syst. Evol. Microbiol.">
        <title>The Global Catalogue of Microorganisms (GCM) 10K type strain sequencing project: providing services to taxonomists for standard genome sequencing and annotation.</title>
        <authorList>
            <consortium name="The Broad Institute Genomics Platform"/>
            <consortium name="The Broad Institute Genome Sequencing Center for Infectious Disease"/>
            <person name="Wu L."/>
            <person name="Ma J."/>
        </authorList>
    </citation>
    <scope>NUCLEOTIDE SEQUENCE [LARGE SCALE GENOMIC DNA]</scope>
    <source>
        <strain evidence="3">CGMCC 1.12931</strain>
    </source>
</reference>
<sequence>MINFNKYVLFLLILISTIGAGISLIFIEWNNIVDTLTFIKEVHLTLVLFFAGLFFVFPYIKKIKEENKNNKE</sequence>
<accession>A0ABQ1SFQ8</accession>
<keyword evidence="1" id="KW-1133">Transmembrane helix</keyword>
<keyword evidence="1" id="KW-0812">Transmembrane</keyword>
<keyword evidence="3" id="KW-1185">Reference proteome</keyword>
<dbReference type="RefSeq" id="WP_188458538.1">
    <property type="nucleotide sequence ID" value="NZ_BMGM01000006.1"/>
</dbReference>
<organism evidence="2 3">
    <name type="scientific">Psychroflexus planctonicus</name>
    <dbReference type="NCBI Taxonomy" id="1526575"/>
    <lineage>
        <taxon>Bacteria</taxon>
        <taxon>Pseudomonadati</taxon>
        <taxon>Bacteroidota</taxon>
        <taxon>Flavobacteriia</taxon>
        <taxon>Flavobacteriales</taxon>
        <taxon>Flavobacteriaceae</taxon>
        <taxon>Psychroflexus</taxon>
    </lineage>
</organism>
<gene>
    <name evidence="2" type="ORF">GCM10010832_15570</name>
</gene>
<keyword evidence="1" id="KW-0472">Membrane</keyword>
<comment type="caution">
    <text evidence="2">The sequence shown here is derived from an EMBL/GenBank/DDBJ whole genome shotgun (WGS) entry which is preliminary data.</text>
</comment>
<name>A0ABQ1SFQ8_9FLAO</name>
<protein>
    <submittedName>
        <fullName evidence="2">Uncharacterized protein</fullName>
    </submittedName>
</protein>
<dbReference type="Proteomes" id="UP000599179">
    <property type="component" value="Unassembled WGS sequence"/>
</dbReference>
<evidence type="ECO:0000256" key="1">
    <source>
        <dbReference type="SAM" id="Phobius"/>
    </source>
</evidence>
<feature type="transmembrane region" description="Helical" evidence="1">
    <location>
        <begin position="7"/>
        <end position="27"/>
    </location>
</feature>
<evidence type="ECO:0000313" key="3">
    <source>
        <dbReference type="Proteomes" id="UP000599179"/>
    </source>
</evidence>
<evidence type="ECO:0000313" key="2">
    <source>
        <dbReference type="EMBL" id="GGE36266.1"/>
    </source>
</evidence>
<proteinExistence type="predicted"/>